<organism evidence="1">
    <name type="scientific">Clastoptera arizonana</name>
    <name type="common">Arizona spittle bug</name>
    <dbReference type="NCBI Taxonomy" id="38151"/>
    <lineage>
        <taxon>Eukaryota</taxon>
        <taxon>Metazoa</taxon>
        <taxon>Ecdysozoa</taxon>
        <taxon>Arthropoda</taxon>
        <taxon>Hexapoda</taxon>
        <taxon>Insecta</taxon>
        <taxon>Pterygota</taxon>
        <taxon>Neoptera</taxon>
        <taxon>Paraneoptera</taxon>
        <taxon>Hemiptera</taxon>
        <taxon>Auchenorrhyncha</taxon>
        <taxon>Cercopoidea</taxon>
        <taxon>Clastopteridae</taxon>
        <taxon>Clastoptera</taxon>
    </lineage>
</organism>
<dbReference type="EMBL" id="GEDC01017126">
    <property type="protein sequence ID" value="JAS20172.1"/>
    <property type="molecule type" value="Transcribed_RNA"/>
</dbReference>
<name>A0A1B6D399_9HEMI</name>
<gene>
    <name evidence="1" type="ORF">g.45063</name>
</gene>
<sequence length="118" mass="13802">RKWDETNCRSDTVRSEVRTADGRSQLVSDDVLLRRLLRVFHQNTPPACEWFSSASVMEFTPKALTRRFCGRRGDNELYRSNSFKFERFEEKDGKGTMDLAPLRKQVSLCDEYSLPVDF</sequence>
<evidence type="ECO:0000313" key="1">
    <source>
        <dbReference type="EMBL" id="JAS20172.1"/>
    </source>
</evidence>
<feature type="non-terminal residue" evidence="1">
    <location>
        <position position="118"/>
    </location>
</feature>
<reference evidence="1" key="1">
    <citation type="submission" date="2015-12" db="EMBL/GenBank/DDBJ databases">
        <title>De novo transcriptome assembly of four potential Pierce s Disease insect vectors from Arizona vineyards.</title>
        <authorList>
            <person name="Tassone E.E."/>
        </authorList>
    </citation>
    <scope>NUCLEOTIDE SEQUENCE</scope>
</reference>
<dbReference type="AlphaFoldDB" id="A0A1B6D399"/>
<proteinExistence type="predicted"/>
<protein>
    <submittedName>
        <fullName evidence="1">Uncharacterized protein</fullName>
    </submittedName>
</protein>
<accession>A0A1B6D399</accession>
<feature type="non-terminal residue" evidence="1">
    <location>
        <position position="1"/>
    </location>
</feature>